<feature type="repeat" description="ANK" evidence="3">
    <location>
        <begin position="1529"/>
        <end position="1561"/>
    </location>
</feature>
<evidence type="ECO:0000256" key="1">
    <source>
        <dbReference type="ARBA" id="ARBA00022737"/>
    </source>
</evidence>
<feature type="repeat" description="ANK" evidence="3">
    <location>
        <begin position="1628"/>
        <end position="1660"/>
    </location>
</feature>
<dbReference type="InterPro" id="IPR036770">
    <property type="entry name" value="Ankyrin_rpt-contain_sf"/>
</dbReference>
<accession>A0A428S0F3</accession>
<keyword evidence="8" id="KW-1185">Reference proteome</keyword>
<dbReference type="Pfam" id="PF12796">
    <property type="entry name" value="Ank_2"/>
    <property type="match status" value="6"/>
</dbReference>
<comment type="caution">
    <text evidence="7">The sequence shown here is derived from an EMBL/GenBank/DDBJ whole genome shotgun (WGS) entry which is preliminary data.</text>
</comment>
<feature type="repeat" description="ANK" evidence="3">
    <location>
        <begin position="1595"/>
        <end position="1627"/>
    </location>
</feature>
<organism evidence="7 8">
    <name type="scientific">Fusarium floridanum</name>
    <dbReference type="NCBI Taxonomy" id="1325733"/>
    <lineage>
        <taxon>Eukaryota</taxon>
        <taxon>Fungi</taxon>
        <taxon>Dikarya</taxon>
        <taxon>Ascomycota</taxon>
        <taxon>Pezizomycotina</taxon>
        <taxon>Sordariomycetes</taxon>
        <taxon>Hypocreomycetidae</taxon>
        <taxon>Hypocreales</taxon>
        <taxon>Nectriaceae</taxon>
        <taxon>Fusarium</taxon>
        <taxon>Fusarium solani species complex</taxon>
    </lineage>
</organism>
<dbReference type="Pfam" id="PF24883">
    <property type="entry name" value="NPHP3_N"/>
    <property type="match status" value="1"/>
</dbReference>
<name>A0A428S0F3_9HYPO</name>
<evidence type="ECO:0000259" key="5">
    <source>
        <dbReference type="Pfam" id="PF22939"/>
    </source>
</evidence>
<feature type="domain" description="GPI inositol-deacylase winged helix" evidence="5">
    <location>
        <begin position="864"/>
        <end position="944"/>
    </location>
</feature>
<feature type="compositionally biased region" description="Acidic residues" evidence="4">
    <location>
        <begin position="1985"/>
        <end position="1998"/>
    </location>
</feature>
<dbReference type="PANTHER" id="PTHR24198">
    <property type="entry name" value="ANKYRIN REPEAT AND PROTEIN KINASE DOMAIN-CONTAINING PROTEIN"/>
    <property type="match status" value="1"/>
</dbReference>
<protein>
    <submittedName>
        <fullName evidence="7">Uncharacterized protein</fullName>
    </submittedName>
</protein>
<feature type="repeat" description="ANK" evidence="3">
    <location>
        <begin position="1223"/>
        <end position="1255"/>
    </location>
</feature>
<sequence>MNAYDSAADSDGEEQVSFGISLAPKGEEGSGFHTQNDPSNPYQRENITERKSAVDIRCSSVDVIHGLFASEGDEQDVFCTLLVLQFRFDPRKKARRISHVDVELRFSGSESGVADPEVFAIAPSGHLRFAHTTQTETTTTGAEVNLGAGGAGVEVGSALKFEREVTREMGYATSVTGSIDLRGRNYGKANCASWTLMENPETKTGVPISMKTAILLKRRDEGRFQCAVTVKAKADWRTSLEWLVGATKPDDPVLFDPTLEPTSDRYEDMELKLGIFVAMGEVEQPLEDGVATGKAEATVDHPEMLVDTTESYASSEQKFDIVVVHGLGGLGEKTWSSSKYPMWIKNLAVRKDWQVRIIRYSYFADDITEALYPEEAISVEAERLLQKLAELRSEQQSPLPLAFFAHDALVLAGRFNSKYADIRCSTRLLMFFGCPHRTVGGLRDVDGLAARLGFLDRRERKASDWQMKSLARSIITVNSSFLQTRMLTRANVMNIVSSKKSPEERIFDYHTATFGTPLEKVITVDKPHTELDREPTGENWHTLYGGYQTNRVASFPWYADGISPFIETIESQAAPVYPPTSFSERTHHFSWLSEDETFKTWREARGVNFLHIHGTPDVSDAAEYVFREVVKDNGNSKFFRCILYFKFDKHDARRNSIGAMANTFLSQILGQVRASPAKNIADLEPPDFTDCWTDKDAFFFLDKVRRDLGYASKVHWILDGLDQCDESSRWFLSELSSIAKASEQHFKIVITSVDGNHICQSLPECETIDLTQHIPTARSTENAKQDFLSALFQKRPQFYHVHSKITHLLESCGLDNSVCSLLLEWLTVTPCASTRAALEQELESLMPLSPARIFEKALNSVRRERRQWAKNVLTWVTRSARPLSLEELASALTLDAFDSASKSSLNQDLARDIQECFGPLIFSLDNGAVQLRHSTVRDVLTADNGTQREDRPWYVLDSPEQDHRNIADACVRYLSIPAVQEEIRAACKASSGTQSTFESPSDILSYTIQYWPHHYQQGYLAEASIPSTSSIAAFFQDAKALQCWAAVNWHFLNPCIRADQPSLPLLAILASLGLKESVATLIKSQGIEDKHCVSKALNEASRHGKEEVVKLLLQDSSVDESTCLDAIMAAARSAEFGVLDMFLRYATEKSNIVQWPGLLASRLASLGPVDQLKTILETGGDANLMDTAYSPPLHCAIIRNSTTVFDVLVGHGADPAAVNSNWKDTPAILVAAKYGHMDMVRRLAEAGASVDVYDNRGRCALWVAASTGQHLALKALLAAGANKRALEVPREESVSSSMVSIAAVPFSKCLKVALEYGADPNCKVPNGHPSSVLSVAATWGFPDICRMLLEAGADHDSDEDPPLIHAVVSGNREIVDMLLEKGAKIDVKLEYDGFHATPLIIAARRNYKDWAKIFIDRGASVDLEVWNGSTALHYAISGDHPEMVKFLIDSGANTGQIQDRQWSALQKCYPTVDCTRVLLDTGVDLNWANPEGTALYLAACYNELDVAKLILSYHPDLEIKCPAEKSWDFGYTALHVATSKGFAEMVRLLVEAGADLNSTTPIGGTPLILAVANDSEDCTKALLEYDLDLDTKDVLGFTALHCVPSPGGLSIAKLLINRGASLEIRNNNGRSVLDLAIMSKDAPLVEFLLDKKADINAAANSSGAALHVGASMGYIGMVKLLVRKGADVNLAHPWMYGTALQKVYMSRSGTVEGRDAVARFLVEEAGVDVNAHGGVDGSALEIALLYRTVEAAKFLIERGADIGWKDPWGRRPVHFAALRTPGHFQLLLDSVSDMDDDILGIDTKTNLGQTPLHFAVASGSTELVELILSRTRDKIINEPDEDGWTPLLWACRPCGEWGTPAQVEPAIVKLLLDRGADPSVRGRTWDDKQWSPLKMARYHGAMEEVVQLLKKSGRHGSERGEKDDFHASKKGVRDRTTFCDMCLFRVRGMAYMCLSCDPKITFCFKCCRWKEELHPHHNNWSLEGTEFEETEENEEEKESPDSSPEIEQVQDDDAEGDWSSEEDNKG</sequence>
<dbReference type="PROSITE" id="PS50297">
    <property type="entry name" value="ANK_REP_REGION"/>
    <property type="match status" value="8"/>
</dbReference>
<dbReference type="InterPro" id="IPR056884">
    <property type="entry name" value="NPHP3-like_N"/>
</dbReference>
<feature type="domain" description="Nephrocystin 3-like N-terminal" evidence="6">
    <location>
        <begin position="590"/>
        <end position="752"/>
    </location>
</feature>
<dbReference type="InterPro" id="IPR054471">
    <property type="entry name" value="GPIID_WHD"/>
</dbReference>
<feature type="repeat" description="ANK" evidence="3">
    <location>
        <begin position="1807"/>
        <end position="1830"/>
    </location>
</feature>
<evidence type="ECO:0000259" key="6">
    <source>
        <dbReference type="Pfam" id="PF24883"/>
    </source>
</evidence>
<dbReference type="PANTHER" id="PTHR24198:SF165">
    <property type="entry name" value="ANKYRIN REPEAT-CONTAINING PROTEIN-RELATED"/>
    <property type="match status" value="1"/>
</dbReference>
<dbReference type="SUPFAM" id="SSF48403">
    <property type="entry name" value="Ankyrin repeat"/>
    <property type="match status" value="3"/>
</dbReference>
<dbReference type="Gene3D" id="1.25.40.20">
    <property type="entry name" value="Ankyrin repeat-containing domain"/>
    <property type="match status" value="4"/>
</dbReference>
<dbReference type="PROSITE" id="PS50088">
    <property type="entry name" value="ANK_REPEAT"/>
    <property type="match status" value="9"/>
</dbReference>
<feature type="compositionally biased region" description="Acidic residues" evidence="4">
    <location>
        <begin position="2008"/>
        <end position="2026"/>
    </location>
</feature>
<feature type="compositionally biased region" description="Polar residues" evidence="4">
    <location>
        <begin position="32"/>
        <end position="43"/>
    </location>
</feature>
<feature type="repeat" description="ANK" evidence="3">
    <location>
        <begin position="1358"/>
        <end position="1390"/>
    </location>
</feature>
<keyword evidence="2 3" id="KW-0040">ANK repeat</keyword>
<dbReference type="SMART" id="SM00248">
    <property type="entry name" value="ANK"/>
    <property type="match status" value="19"/>
</dbReference>
<evidence type="ECO:0000256" key="4">
    <source>
        <dbReference type="SAM" id="MobiDB-lite"/>
    </source>
</evidence>
<dbReference type="PRINTS" id="PR01415">
    <property type="entry name" value="ANKYRIN"/>
</dbReference>
<keyword evidence="1" id="KW-0677">Repeat</keyword>
<gene>
    <name evidence="7" type="ORF">CEP51_004661</name>
</gene>
<proteinExistence type="predicted"/>
<dbReference type="EMBL" id="NKCL01000087">
    <property type="protein sequence ID" value="RSL83235.1"/>
    <property type="molecule type" value="Genomic_DNA"/>
</dbReference>
<evidence type="ECO:0000313" key="7">
    <source>
        <dbReference type="EMBL" id="RSL83235.1"/>
    </source>
</evidence>
<feature type="repeat" description="ANK" evidence="3">
    <location>
        <begin position="1427"/>
        <end position="1459"/>
    </location>
</feature>
<feature type="repeat" description="ANK" evidence="3">
    <location>
        <begin position="1661"/>
        <end position="1693"/>
    </location>
</feature>
<evidence type="ECO:0000313" key="8">
    <source>
        <dbReference type="Proteomes" id="UP000287972"/>
    </source>
</evidence>
<dbReference type="Pfam" id="PF22939">
    <property type="entry name" value="WHD_GPIID"/>
    <property type="match status" value="1"/>
</dbReference>
<dbReference type="Proteomes" id="UP000287972">
    <property type="component" value="Unassembled WGS sequence"/>
</dbReference>
<evidence type="ECO:0000256" key="2">
    <source>
        <dbReference type="ARBA" id="ARBA00023043"/>
    </source>
</evidence>
<feature type="region of interest" description="Disordered" evidence="4">
    <location>
        <begin position="1983"/>
        <end position="2026"/>
    </location>
</feature>
<feature type="repeat" description="ANK" evidence="3">
    <location>
        <begin position="1562"/>
        <end position="1594"/>
    </location>
</feature>
<dbReference type="InterPro" id="IPR002110">
    <property type="entry name" value="Ankyrin_rpt"/>
</dbReference>
<reference evidence="7 8" key="1">
    <citation type="submission" date="2017-06" db="EMBL/GenBank/DDBJ databases">
        <title>Comparative genomic analysis of Ambrosia Fusariam Clade fungi.</title>
        <authorList>
            <person name="Stajich J.E."/>
            <person name="Carrillo J."/>
            <person name="Kijimoto T."/>
            <person name="Eskalen A."/>
            <person name="O'Donnell K."/>
            <person name="Kasson M."/>
        </authorList>
    </citation>
    <scope>NUCLEOTIDE SEQUENCE [LARGE SCALE GENOMIC DNA]</scope>
    <source>
        <strain evidence="7 8">NRRL62606</strain>
    </source>
</reference>
<feature type="region of interest" description="Disordered" evidence="4">
    <location>
        <begin position="24"/>
        <end position="43"/>
    </location>
</feature>
<evidence type="ECO:0000256" key="3">
    <source>
        <dbReference type="PROSITE-ProRule" id="PRU00023"/>
    </source>
</evidence>